<organism evidence="2 3">
    <name type="scientific">Bacteroides uniformis</name>
    <dbReference type="NCBI Taxonomy" id="820"/>
    <lineage>
        <taxon>Bacteria</taxon>
        <taxon>Pseudomonadati</taxon>
        <taxon>Bacteroidota</taxon>
        <taxon>Bacteroidia</taxon>
        <taxon>Bacteroidales</taxon>
        <taxon>Bacteroidaceae</taxon>
        <taxon>Bacteroides</taxon>
    </lineage>
</organism>
<keyword evidence="1" id="KW-1133">Transmembrane helix</keyword>
<dbReference type="EMBL" id="CZAO01000012">
    <property type="protein sequence ID" value="CUP93422.1"/>
    <property type="molecule type" value="Genomic_DNA"/>
</dbReference>
<evidence type="ECO:0000313" key="2">
    <source>
        <dbReference type="EMBL" id="CUP93422.1"/>
    </source>
</evidence>
<reference evidence="2 3" key="1">
    <citation type="submission" date="2015-09" db="EMBL/GenBank/DDBJ databases">
        <authorList>
            <consortium name="Pathogen Informatics"/>
        </authorList>
    </citation>
    <scope>NUCLEOTIDE SEQUENCE [LARGE SCALE GENOMIC DNA]</scope>
    <source>
        <strain evidence="2 3">2789STDY5834898</strain>
    </source>
</reference>
<dbReference type="AlphaFoldDB" id="A0A174S6S5"/>
<keyword evidence="1" id="KW-0812">Transmembrane</keyword>
<feature type="transmembrane region" description="Helical" evidence="1">
    <location>
        <begin position="6"/>
        <end position="26"/>
    </location>
</feature>
<evidence type="ECO:0000313" key="3">
    <source>
        <dbReference type="Proteomes" id="UP000095766"/>
    </source>
</evidence>
<name>A0A174S6S5_BACUN</name>
<gene>
    <name evidence="2" type="ORF">ERS852510_02719</name>
</gene>
<accession>A0A174S6S5</accession>
<keyword evidence="1" id="KW-0472">Membrane</keyword>
<dbReference type="Proteomes" id="UP000095766">
    <property type="component" value="Unassembled WGS sequence"/>
</dbReference>
<evidence type="ECO:0000256" key="1">
    <source>
        <dbReference type="SAM" id="Phobius"/>
    </source>
</evidence>
<sequence length="44" mass="5140">MGLWTMSTFIIGYISFLILTWGWCLYELAHAPTDKELWGEDKDS</sequence>
<proteinExistence type="predicted"/>
<protein>
    <submittedName>
        <fullName evidence="2">Uncharacterized protein</fullName>
    </submittedName>
</protein>